<feature type="transmembrane region" description="Helical" evidence="1">
    <location>
        <begin position="12"/>
        <end position="30"/>
    </location>
</feature>
<keyword evidence="1" id="KW-0812">Transmembrane</keyword>
<sequence>MTDDAPPLRTWVFPILASLAIVLSFLYYSYSNNGPYAKTVALSNKNLESALMENTRDTSALSIVIFGSSLTEHALVDPRALEDSIYKLTNRKAKVLRVALSYLTPRVAQHIDFFDYIVKYPPNYLFVENFSFNLTHGDTTALTPDPINMALLNVRNIIRNAIGKPALDNYYVKWYTFDGKPQPGDRYYTREFDSVMFKKLLHSKSSVRKMWQNNVINTAFDALAKNNTRVVLLDIPLNKLFPHNFMDQQTASELNKLLTVYKTQYHVDYWPFPYVMDNSFFTDGAHLNSKGGMQYQKWFVSEIASKKCYEATH</sequence>
<gene>
    <name evidence="2" type="ORF">SAMN04488109_3255</name>
</gene>
<name>A0A1M5R8H6_9BACT</name>
<evidence type="ECO:0008006" key="4">
    <source>
        <dbReference type="Google" id="ProtNLM"/>
    </source>
</evidence>
<evidence type="ECO:0000256" key="1">
    <source>
        <dbReference type="SAM" id="Phobius"/>
    </source>
</evidence>
<dbReference type="EMBL" id="FQWQ01000002">
    <property type="protein sequence ID" value="SHH22664.1"/>
    <property type="molecule type" value="Genomic_DNA"/>
</dbReference>
<reference evidence="2 3" key="1">
    <citation type="submission" date="2016-11" db="EMBL/GenBank/DDBJ databases">
        <authorList>
            <person name="Jaros S."/>
            <person name="Januszkiewicz K."/>
            <person name="Wedrychowicz H."/>
        </authorList>
    </citation>
    <scope>NUCLEOTIDE SEQUENCE [LARGE SCALE GENOMIC DNA]</scope>
    <source>
        <strain evidence="2 3">DSM 24574</strain>
    </source>
</reference>
<keyword evidence="1" id="KW-1133">Transmembrane helix</keyword>
<evidence type="ECO:0000313" key="3">
    <source>
        <dbReference type="Proteomes" id="UP000184212"/>
    </source>
</evidence>
<proteinExistence type="predicted"/>
<keyword evidence="3" id="KW-1185">Reference proteome</keyword>
<organism evidence="2 3">
    <name type="scientific">Chryseolinea serpens</name>
    <dbReference type="NCBI Taxonomy" id="947013"/>
    <lineage>
        <taxon>Bacteria</taxon>
        <taxon>Pseudomonadati</taxon>
        <taxon>Bacteroidota</taxon>
        <taxon>Cytophagia</taxon>
        <taxon>Cytophagales</taxon>
        <taxon>Fulvivirgaceae</taxon>
        <taxon>Chryseolinea</taxon>
    </lineage>
</organism>
<accession>A0A1M5R8H6</accession>
<dbReference type="STRING" id="947013.SAMN04488109_3255"/>
<dbReference type="Gene3D" id="3.40.50.1110">
    <property type="entry name" value="SGNH hydrolase"/>
    <property type="match status" value="1"/>
</dbReference>
<evidence type="ECO:0000313" key="2">
    <source>
        <dbReference type="EMBL" id="SHH22664.1"/>
    </source>
</evidence>
<dbReference type="OrthoDB" id="792965at2"/>
<keyword evidence="1" id="KW-0472">Membrane</keyword>
<dbReference type="RefSeq" id="WP_073135996.1">
    <property type="nucleotide sequence ID" value="NZ_FQWQ01000002.1"/>
</dbReference>
<dbReference type="GO" id="GO:0016788">
    <property type="term" value="F:hydrolase activity, acting on ester bonds"/>
    <property type="evidence" value="ECO:0007669"/>
    <property type="project" value="UniProtKB-ARBA"/>
</dbReference>
<dbReference type="SUPFAM" id="SSF52266">
    <property type="entry name" value="SGNH hydrolase"/>
    <property type="match status" value="1"/>
</dbReference>
<dbReference type="InterPro" id="IPR036514">
    <property type="entry name" value="SGNH_hydro_sf"/>
</dbReference>
<protein>
    <recommendedName>
        <fullName evidence="4">SGNH/GDSL hydrolase family protein</fullName>
    </recommendedName>
</protein>
<dbReference type="Proteomes" id="UP000184212">
    <property type="component" value="Unassembled WGS sequence"/>
</dbReference>
<dbReference type="AlphaFoldDB" id="A0A1M5R8H6"/>